<feature type="transmembrane region" description="Helical" evidence="9">
    <location>
        <begin position="402"/>
        <end position="425"/>
    </location>
</feature>
<keyword evidence="5 9" id="KW-0812">Transmembrane</keyword>
<keyword evidence="11" id="KW-1185">Reference proteome</keyword>
<keyword evidence="7 9" id="KW-1133">Transmembrane helix</keyword>
<keyword evidence="8 9" id="KW-0472">Membrane</keyword>
<dbReference type="NCBIfam" id="TIGR00796">
    <property type="entry name" value="livcs"/>
    <property type="match status" value="1"/>
</dbReference>
<keyword evidence="6 9" id="KW-0029">Amino-acid transport</keyword>
<comment type="subcellular location">
    <subcellularLocation>
        <location evidence="9">Cell inner membrane</location>
        <topology evidence="9">Multi-pass membrane protein</topology>
    </subcellularLocation>
    <subcellularLocation>
        <location evidence="1">Cell membrane</location>
        <topology evidence="1">Multi-pass membrane protein</topology>
    </subcellularLocation>
</comment>
<comment type="caution">
    <text evidence="10">The sequence shown here is derived from an EMBL/GenBank/DDBJ whole genome shotgun (WGS) entry which is preliminary data.</text>
</comment>
<evidence type="ECO:0000256" key="5">
    <source>
        <dbReference type="ARBA" id="ARBA00022692"/>
    </source>
</evidence>
<evidence type="ECO:0000256" key="1">
    <source>
        <dbReference type="ARBA" id="ARBA00004651"/>
    </source>
</evidence>
<evidence type="ECO:0000256" key="9">
    <source>
        <dbReference type="RuleBase" id="RU362122"/>
    </source>
</evidence>
<evidence type="ECO:0000256" key="2">
    <source>
        <dbReference type="ARBA" id="ARBA00008540"/>
    </source>
</evidence>
<accession>A0ABW8G6I6</accession>
<evidence type="ECO:0000256" key="8">
    <source>
        <dbReference type="ARBA" id="ARBA00023136"/>
    </source>
</evidence>
<feature type="transmembrane region" description="Helical" evidence="9">
    <location>
        <begin position="224"/>
        <end position="257"/>
    </location>
</feature>
<dbReference type="RefSeq" id="WP_400394084.1">
    <property type="nucleotide sequence ID" value="NZ_JBIXLL010000001.1"/>
</dbReference>
<feature type="transmembrane region" description="Helical" evidence="9">
    <location>
        <begin position="313"/>
        <end position="332"/>
    </location>
</feature>
<dbReference type="Proteomes" id="UP001617689">
    <property type="component" value="Unassembled WGS sequence"/>
</dbReference>
<evidence type="ECO:0000256" key="7">
    <source>
        <dbReference type="ARBA" id="ARBA00022989"/>
    </source>
</evidence>
<gene>
    <name evidence="10" type="primary">brnQ</name>
    <name evidence="10" type="ORF">ACIPUP_02770</name>
</gene>
<feature type="transmembrane region" description="Helical" evidence="9">
    <location>
        <begin position="117"/>
        <end position="137"/>
    </location>
</feature>
<proteinExistence type="inferred from homology"/>
<dbReference type="InterPro" id="IPR004685">
    <property type="entry name" value="Brnchd-chn_aa_trnsp_Livcs"/>
</dbReference>
<feature type="transmembrane region" description="Helical" evidence="9">
    <location>
        <begin position="40"/>
        <end position="64"/>
    </location>
</feature>
<comment type="similarity">
    <text evidence="2 9">Belongs to the branched chain amino acid transporter family.</text>
</comment>
<dbReference type="PANTHER" id="PTHR30588">
    <property type="entry name" value="BRANCHED-CHAIN AMINO ACID TRANSPORT SYSTEM 2 CARRIER PROTEIN"/>
    <property type="match status" value="1"/>
</dbReference>
<comment type="function">
    <text evidence="9">Component of the transport system for branched-chain amino acids.</text>
</comment>
<evidence type="ECO:0000313" key="10">
    <source>
        <dbReference type="EMBL" id="MFJ5428071.1"/>
    </source>
</evidence>
<feature type="transmembrane region" description="Helical" evidence="9">
    <location>
        <begin position="338"/>
        <end position="358"/>
    </location>
</feature>
<name>A0ABW8G6I6_9GAMM</name>
<dbReference type="PANTHER" id="PTHR30588:SF0">
    <property type="entry name" value="BRANCHED-CHAIN AMINO ACID PERMEASE BRNQ"/>
    <property type="match status" value="1"/>
</dbReference>
<organism evidence="10 11">
    <name type="scientific">Pectobacterium actinidiae</name>
    <dbReference type="NCBI Taxonomy" id="1507808"/>
    <lineage>
        <taxon>Bacteria</taxon>
        <taxon>Pseudomonadati</taxon>
        <taxon>Pseudomonadota</taxon>
        <taxon>Gammaproteobacteria</taxon>
        <taxon>Enterobacterales</taxon>
        <taxon>Pectobacteriaceae</taxon>
        <taxon>Pectobacterium</taxon>
    </lineage>
</organism>
<keyword evidence="3 9" id="KW-0813">Transport</keyword>
<dbReference type="EMBL" id="JBIXLL010000001">
    <property type="protein sequence ID" value="MFJ5428071.1"/>
    <property type="molecule type" value="Genomic_DNA"/>
</dbReference>
<evidence type="ECO:0000256" key="3">
    <source>
        <dbReference type="ARBA" id="ARBA00022448"/>
    </source>
</evidence>
<feature type="transmembrane region" description="Helical" evidence="9">
    <location>
        <begin position="7"/>
        <end position="28"/>
    </location>
</feature>
<dbReference type="Pfam" id="PF05525">
    <property type="entry name" value="Branch_AA_trans"/>
    <property type="match status" value="1"/>
</dbReference>
<evidence type="ECO:0000256" key="4">
    <source>
        <dbReference type="ARBA" id="ARBA00022475"/>
    </source>
</evidence>
<protein>
    <recommendedName>
        <fullName evidence="9">Branched-chain amino acid transport system carrier protein</fullName>
    </recommendedName>
</protein>
<reference evidence="10 11" key="1">
    <citation type="submission" date="2024-10" db="EMBL/GenBank/DDBJ databases">
        <authorList>
            <person name="Lu C.-H."/>
        </authorList>
    </citation>
    <scope>NUCLEOTIDE SEQUENCE [LARGE SCALE GENOMIC DNA]</scope>
    <source>
        <strain evidence="10 11">22ZTDG03-2</strain>
    </source>
</reference>
<feature type="transmembrane region" description="Helical" evidence="9">
    <location>
        <begin position="277"/>
        <end position="301"/>
    </location>
</feature>
<sequence>MVKFTAINTLALSFMIFALFVGAGNIIYPPFLALHSGENTWIAAAGFMVTGVGLPVISIVALARYQGSMRCLCRPLGDKFSILFTVVCYLTVGPLFSTPRTATVSFETGLSNYFGNSHSVLFIYSLFFFVVVIYFSLTPGKLLDRVGYVLSPLKIVCLSILGVAAYLWPAGSIGPASPELAERPFSSGIMNGYLTMDTLGALVLGIVVYTAIKSKGVESEKQIFKYTVIATLIAGSGLLLLYLSLFFLGAGSFAIASDATNGAVVLQRFVHHTFGDAGALFLALLITLACLVTAIGLTCACSEYFCSITRISYRNWVFLVSVFSFCVSNIGLTSLIHLSIPILTVIYPPCIVMIIFSFLDRILPRSRKMLYPAAVTSLIFGLFDACKNAGLNTVFDKMLNAMPLSGLGLAWCAPCLATICLTEIFRIMRGKYMVNSN</sequence>
<evidence type="ECO:0000256" key="6">
    <source>
        <dbReference type="ARBA" id="ARBA00022970"/>
    </source>
</evidence>
<keyword evidence="4" id="KW-1003">Cell membrane</keyword>
<feature type="transmembrane region" description="Helical" evidence="9">
    <location>
        <begin position="76"/>
        <end position="97"/>
    </location>
</feature>
<feature type="transmembrane region" description="Helical" evidence="9">
    <location>
        <begin position="370"/>
        <end position="390"/>
    </location>
</feature>
<evidence type="ECO:0000313" key="11">
    <source>
        <dbReference type="Proteomes" id="UP001617689"/>
    </source>
</evidence>
<feature type="transmembrane region" description="Helical" evidence="9">
    <location>
        <begin position="188"/>
        <end position="212"/>
    </location>
</feature>
<feature type="transmembrane region" description="Helical" evidence="9">
    <location>
        <begin position="149"/>
        <end position="168"/>
    </location>
</feature>